<reference evidence="7 8" key="1">
    <citation type="submission" date="2017-03" db="EMBL/GenBank/DDBJ databases">
        <authorList>
            <person name="Afonso C.L."/>
            <person name="Miller P.J."/>
            <person name="Scott M.A."/>
            <person name="Spackman E."/>
            <person name="Goraichik I."/>
            <person name="Dimitrov K.M."/>
            <person name="Suarez D.L."/>
            <person name="Swayne D.E."/>
        </authorList>
    </citation>
    <scope>NUCLEOTIDE SEQUENCE [LARGE SCALE GENOMIC DNA]</scope>
    <source>
        <strain evidence="7 8">CECT 7971</strain>
    </source>
</reference>
<dbReference type="EMBL" id="FWFW01000001">
    <property type="protein sequence ID" value="SLN14841.1"/>
    <property type="molecule type" value="Genomic_DNA"/>
</dbReference>
<dbReference type="Proteomes" id="UP000193307">
    <property type="component" value="Unassembled WGS sequence"/>
</dbReference>
<dbReference type="InterPro" id="IPR043129">
    <property type="entry name" value="ATPase_NBD"/>
</dbReference>
<gene>
    <name evidence="7" type="primary">xylB_1</name>
    <name evidence="7" type="ORF">PAM7971_00266</name>
</gene>
<organism evidence="7 8">
    <name type="scientific">Pacificibacter marinus</name>
    <dbReference type="NCBI Taxonomy" id="658057"/>
    <lineage>
        <taxon>Bacteria</taxon>
        <taxon>Pseudomonadati</taxon>
        <taxon>Pseudomonadota</taxon>
        <taxon>Alphaproteobacteria</taxon>
        <taxon>Rhodobacterales</taxon>
        <taxon>Roseobacteraceae</taxon>
        <taxon>Pacificibacter</taxon>
    </lineage>
</organism>
<dbReference type="PANTHER" id="PTHR43095">
    <property type="entry name" value="SUGAR KINASE"/>
    <property type="match status" value="1"/>
</dbReference>
<dbReference type="STRING" id="658057.SAMN04488032_101381"/>
<evidence type="ECO:0000256" key="4">
    <source>
        <dbReference type="RuleBase" id="RU003733"/>
    </source>
</evidence>
<comment type="similarity">
    <text evidence="1 4">Belongs to the FGGY kinase family.</text>
</comment>
<accession>A0A1Y5RDC1</accession>
<proteinExistence type="inferred from homology"/>
<dbReference type="PROSITE" id="PS00445">
    <property type="entry name" value="FGGY_KINASES_2"/>
    <property type="match status" value="1"/>
</dbReference>
<dbReference type="RefSeq" id="WP_139204524.1">
    <property type="nucleotide sequence ID" value="NZ_FNZV01000001.1"/>
</dbReference>
<keyword evidence="8" id="KW-1185">Reference proteome</keyword>
<dbReference type="OrthoDB" id="9805576at2"/>
<evidence type="ECO:0000256" key="2">
    <source>
        <dbReference type="ARBA" id="ARBA00022679"/>
    </source>
</evidence>
<sequence>MRDDTLIIGFDIGSTAVKAGLFGIDGTVVDHWSRSYPTSRPGPGLVEQNPQDWLDGIRDAIDALLQNRDPNCVAAIGMCSQVNTEVFVDASGTPLCPAITWQDVRSADQAKGLNDRISPALKQAWWGTDMPIGASHVMAKMQWMAQTHPDIWDRTRYVLSPKDYCLFKLTGAAVSDPITSFGQVGADLEYIAPLLDLMPGAAERLPPLRFFTDVVGEMALGSHVRKVPVVAGTMDAWGNLFGCGVFAPGQGMYVSGTSEILSVVGSERIGAPGVVTFATVDKLVVNAGPTQSGADSLRWWGDVVEKTPAQLIALAEQADRAQSNVLFLPQLEGERAPIWNSNIRGSFIGLDSRSAGPEFAMAVLEGVALSARHLFDALIQAAGTRPDYLLYGGGGARSDLWSQIRADVLGIALHRFEYGDVGCLGAAIMAAVGLGAFPDIKSAVPNMTRVEAIFEPDLRQKDRYDAMFEAYLRAIDALEPITVFNTKEHHKKMPT</sequence>
<dbReference type="GO" id="GO:0004856">
    <property type="term" value="F:D-xylulokinase activity"/>
    <property type="evidence" value="ECO:0007669"/>
    <property type="project" value="UniProtKB-EC"/>
</dbReference>
<protein>
    <submittedName>
        <fullName evidence="7">Xylulose kinase</fullName>
        <ecNumber evidence="7">2.7.1.17</ecNumber>
    </submittedName>
</protein>
<name>A0A1Y5RDC1_9RHOB</name>
<keyword evidence="2 4" id="KW-0808">Transferase</keyword>
<dbReference type="InterPro" id="IPR050406">
    <property type="entry name" value="FGGY_Carb_Kinase"/>
</dbReference>
<dbReference type="InterPro" id="IPR000577">
    <property type="entry name" value="Carb_kinase_FGGY"/>
</dbReference>
<evidence type="ECO:0000313" key="8">
    <source>
        <dbReference type="Proteomes" id="UP000193307"/>
    </source>
</evidence>
<dbReference type="Gene3D" id="3.30.420.40">
    <property type="match status" value="2"/>
</dbReference>
<dbReference type="InterPro" id="IPR018485">
    <property type="entry name" value="FGGY_C"/>
</dbReference>
<dbReference type="Pfam" id="PF00370">
    <property type="entry name" value="FGGY_N"/>
    <property type="match status" value="1"/>
</dbReference>
<keyword evidence="3 4" id="KW-0418">Kinase</keyword>
<feature type="domain" description="Carbohydrate kinase FGGY C-terminal" evidence="6">
    <location>
        <begin position="252"/>
        <end position="433"/>
    </location>
</feature>
<evidence type="ECO:0000256" key="3">
    <source>
        <dbReference type="ARBA" id="ARBA00022777"/>
    </source>
</evidence>
<dbReference type="Pfam" id="PF02782">
    <property type="entry name" value="FGGY_C"/>
    <property type="match status" value="1"/>
</dbReference>
<evidence type="ECO:0000256" key="1">
    <source>
        <dbReference type="ARBA" id="ARBA00009156"/>
    </source>
</evidence>
<evidence type="ECO:0000313" key="7">
    <source>
        <dbReference type="EMBL" id="SLN14841.1"/>
    </source>
</evidence>
<dbReference type="AlphaFoldDB" id="A0A1Y5RDC1"/>
<feature type="domain" description="Carbohydrate kinase FGGY N-terminal" evidence="5">
    <location>
        <begin position="7"/>
        <end position="242"/>
    </location>
</feature>
<dbReference type="InterPro" id="IPR018484">
    <property type="entry name" value="FGGY_N"/>
</dbReference>
<evidence type="ECO:0000259" key="6">
    <source>
        <dbReference type="Pfam" id="PF02782"/>
    </source>
</evidence>
<dbReference type="SUPFAM" id="SSF53067">
    <property type="entry name" value="Actin-like ATPase domain"/>
    <property type="match status" value="2"/>
</dbReference>
<evidence type="ECO:0000259" key="5">
    <source>
        <dbReference type="Pfam" id="PF00370"/>
    </source>
</evidence>
<dbReference type="EC" id="2.7.1.17" evidence="7"/>
<dbReference type="PIRSF" id="PIRSF000538">
    <property type="entry name" value="GlpK"/>
    <property type="match status" value="1"/>
</dbReference>
<dbReference type="InterPro" id="IPR018483">
    <property type="entry name" value="Carb_kinase_FGGY_CS"/>
</dbReference>